<evidence type="ECO:0000313" key="2">
    <source>
        <dbReference type="EMBL" id="VTJ90643.1"/>
    </source>
</evidence>
<name>A0A5E4D8R8_MARMO</name>
<evidence type="ECO:0000256" key="1">
    <source>
        <dbReference type="SAM" id="MobiDB-lite"/>
    </source>
</evidence>
<gene>
    <name evidence="2" type="ORF">MONAX_5E037461</name>
</gene>
<proteinExistence type="predicted"/>
<comment type="caution">
    <text evidence="2">The sequence shown here is derived from an EMBL/GenBank/DDBJ whole genome shotgun (WGS) entry which is preliminary data.</text>
</comment>
<organism evidence="2 3">
    <name type="scientific">Marmota monax</name>
    <name type="common">Woodchuck</name>
    <dbReference type="NCBI Taxonomy" id="9995"/>
    <lineage>
        <taxon>Eukaryota</taxon>
        <taxon>Metazoa</taxon>
        <taxon>Chordata</taxon>
        <taxon>Craniata</taxon>
        <taxon>Vertebrata</taxon>
        <taxon>Euteleostomi</taxon>
        <taxon>Mammalia</taxon>
        <taxon>Eutheria</taxon>
        <taxon>Euarchontoglires</taxon>
        <taxon>Glires</taxon>
        <taxon>Rodentia</taxon>
        <taxon>Sciuromorpha</taxon>
        <taxon>Sciuridae</taxon>
        <taxon>Xerinae</taxon>
        <taxon>Marmotini</taxon>
        <taxon>Marmota</taxon>
    </lineage>
</organism>
<feature type="region of interest" description="Disordered" evidence="1">
    <location>
        <begin position="1"/>
        <end position="50"/>
    </location>
</feature>
<evidence type="ECO:0000313" key="3">
    <source>
        <dbReference type="Proteomes" id="UP000335636"/>
    </source>
</evidence>
<keyword evidence="3" id="KW-1185">Reference proteome</keyword>
<accession>A0A5E4D8R8</accession>
<reference evidence="2" key="1">
    <citation type="submission" date="2019-04" db="EMBL/GenBank/DDBJ databases">
        <authorList>
            <person name="Alioto T."/>
            <person name="Alioto T."/>
        </authorList>
    </citation>
    <scope>NUCLEOTIDE SEQUENCE [LARGE SCALE GENOMIC DNA]</scope>
</reference>
<dbReference type="Proteomes" id="UP000335636">
    <property type="component" value="Unassembled WGS sequence"/>
</dbReference>
<protein>
    <submittedName>
        <fullName evidence="2">Uncharacterized protein</fullName>
    </submittedName>
</protein>
<dbReference type="AlphaFoldDB" id="A0A5E4D8R8"/>
<dbReference type="EMBL" id="CABDUW010004819">
    <property type="protein sequence ID" value="VTJ90643.1"/>
    <property type="molecule type" value="Genomic_DNA"/>
</dbReference>
<sequence>MMRTRRALTSDGALARDRGGGLNSGNRRNSGGDCRDDDDGGAGAVRRGEG</sequence>